<reference evidence="2 3" key="1">
    <citation type="submission" date="2022-01" db="EMBL/GenBank/DDBJ databases">
        <title>Collection of gut derived symbiotic bacterial strains cultured from healthy donors.</title>
        <authorList>
            <person name="Lin H."/>
            <person name="Kohout C."/>
            <person name="Waligurski E."/>
            <person name="Pamer E.G."/>
        </authorList>
    </citation>
    <scope>NUCLEOTIDE SEQUENCE [LARGE SCALE GENOMIC DNA]</scope>
    <source>
        <strain evidence="2 3">DFI.7.58</strain>
    </source>
</reference>
<proteinExistence type="predicted"/>
<protein>
    <submittedName>
        <fullName evidence="2">Uncharacterized protein</fullName>
    </submittedName>
</protein>
<sequence length="127" mass="13594">MDDLTGKISELLQNPAIASLLSQFGAPQGETPEAQPESAPPAPPPSVPQASAQGNPLSGLGLDGDMLQTVMKLAPLLSSLNQEDDSTRFLHALRPMLSNERQTKLDQASKILQLMRMLPLLRSQGIL</sequence>
<dbReference type="Proteomes" id="UP001298681">
    <property type="component" value="Unassembled WGS sequence"/>
</dbReference>
<organism evidence="2 3">
    <name type="scientific">Anaeromassilibacillus senegalensis</name>
    <dbReference type="NCBI Taxonomy" id="1673717"/>
    <lineage>
        <taxon>Bacteria</taxon>
        <taxon>Bacillati</taxon>
        <taxon>Bacillota</taxon>
        <taxon>Clostridia</taxon>
        <taxon>Eubacteriales</taxon>
        <taxon>Acutalibacteraceae</taxon>
        <taxon>Anaeromassilibacillus</taxon>
    </lineage>
</organism>
<feature type="region of interest" description="Disordered" evidence="1">
    <location>
        <begin position="23"/>
        <end position="63"/>
    </location>
</feature>
<keyword evidence="3" id="KW-1185">Reference proteome</keyword>
<dbReference type="EMBL" id="JAKNHQ010000019">
    <property type="protein sequence ID" value="MCG4611602.1"/>
    <property type="molecule type" value="Genomic_DNA"/>
</dbReference>
<evidence type="ECO:0000313" key="3">
    <source>
        <dbReference type="Proteomes" id="UP001298681"/>
    </source>
</evidence>
<gene>
    <name evidence="2" type="ORF">L0P57_11770</name>
</gene>
<name>A0ABS9MN21_9FIRM</name>
<evidence type="ECO:0000256" key="1">
    <source>
        <dbReference type="SAM" id="MobiDB-lite"/>
    </source>
</evidence>
<feature type="compositionally biased region" description="Pro residues" evidence="1">
    <location>
        <begin position="38"/>
        <end position="47"/>
    </location>
</feature>
<dbReference type="RefSeq" id="WP_087234364.1">
    <property type="nucleotide sequence ID" value="NZ_JAKNHQ010000019.1"/>
</dbReference>
<comment type="caution">
    <text evidence="2">The sequence shown here is derived from an EMBL/GenBank/DDBJ whole genome shotgun (WGS) entry which is preliminary data.</text>
</comment>
<evidence type="ECO:0000313" key="2">
    <source>
        <dbReference type="EMBL" id="MCG4611602.1"/>
    </source>
</evidence>
<accession>A0ABS9MN21</accession>